<proteinExistence type="predicted"/>
<gene>
    <name evidence="1" type="ORF">BROSI_A2940</name>
</gene>
<dbReference type="Proteomes" id="UP000032309">
    <property type="component" value="Unassembled WGS sequence"/>
</dbReference>
<name>A0ABQ0K052_9BACT</name>
<organism evidence="1 2">
    <name type="scientific">Candidatus Brocadia sinica JPN1</name>
    <dbReference type="NCBI Taxonomy" id="1197129"/>
    <lineage>
        <taxon>Bacteria</taxon>
        <taxon>Pseudomonadati</taxon>
        <taxon>Planctomycetota</taxon>
        <taxon>Candidatus Brocadiia</taxon>
        <taxon>Candidatus Brocadiales</taxon>
        <taxon>Candidatus Brocadiaceae</taxon>
        <taxon>Candidatus Brocadia</taxon>
    </lineage>
</organism>
<reference evidence="2" key="1">
    <citation type="journal article" date="2015" name="Genome Announc.">
        <title>Draft Genome Sequence of an Anaerobic Ammonium-Oxidizing Bacterium, "Candidatus Brocadia sinica".</title>
        <authorList>
            <person name="Oshiki M."/>
            <person name="Shinyako-Hata K."/>
            <person name="Satoh H."/>
            <person name="Okabe S."/>
        </authorList>
    </citation>
    <scope>NUCLEOTIDE SEQUENCE [LARGE SCALE GENOMIC DNA]</scope>
    <source>
        <strain evidence="2">JPN1</strain>
    </source>
</reference>
<protein>
    <submittedName>
        <fullName evidence="1">Uncharacterized protein</fullName>
    </submittedName>
</protein>
<evidence type="ECO:0000313" key="2">
    <source>
        <dbReference type="Proteomes" id="UP000032309"/>
    </source>
</evidence>
<sequence length="285" mass="32923">MSWLNIRGKIYHCLKCPEIIKVEYEGGACLTQIGDDRVYEQMALTQRYGQPTANPDVEGYYLHDEVICETCFKERYIKGGQYEVAMHMEALCNRLSGIKDKHAENIRKATESAFNNWLENISPGNFREINTSAFDKTIGLKIFTLRGKRRDLIGQFVSSAKDSIIFFIYNQVNSDTSLQEVIGQYALEIQPVIENIKKLLADLKGKIFMAHRINKPENLNDYVRYEMTTRTPVESTPDKTVFYDTNMSKHDITEFMNFCDPSNQIEIDEDKWIGKLKNRLEALQG</sequence>
<dbReference type="EMBL" id="BAFN01000001">
    <property type="protein sequence ID" value="GAN34404.1"/>
    <property type="molecule type" value="Genomic_DNA"/>
</dbReference>
<dbReference type="RefSeq" id="WP_052564415.1">
    <property type="nucleotide sequence ID" value="NZ_BAFN01000001.1"/>
</dbReference>
<comment type="caution">
    <text evidence="1">The sequence shown here is derived from an EMBL/GenBank/DDBJ whole genome shotgun (WGS) entry which is preliminary data.</text>
</comment>
<keyword evidence="2" id="KW-1185">Reference proteome</keyword>
<accession>A0ABQ0K052</accession>
<evidence type="ECO:0000313" key="1">
    <source>
        <dbReference type="EMBL" id="GAN34404.1"/>
    </source>
</evidence>